<proteinExistence type="predicted"/>
<evidence type="ECO:0000256" key="1">
    <source>
        <dbReference type="SAM" id="Coils"/>
    </source>
</evidence>
<dbReference type="OrthoDB" id="5233115at2759"/>
<dbReference type="SMR" id="A0A194WCR7"/>
<organism evidence="3 4">
    <name type="scientific">Cytospora mali</name>
    <name type="common">Apple Valsa canker fungus</name>
    <name type="synonym">Valsa mali</name>
    <dbReference type="NCBI Taxonomy" id="578113"/>
    <lineage>
        <taxon>Eukaryota</taxon>
        <taxon>Fungi</taxon>
        <taxon>Dikarya</taxon>
        <taxon>Ascomycota</taxon>
        <taxon>Pezizomycotina</taxon>
        <taxon>Sordariomycetes</taxon>
        <taxon>Sordariomycetidae</taxon>
        <taxon>Diaporthales</taxon>
        <taxon>Cytosporaceae</taxon>
        <taxon>Cytospora</taxon>
    </lineage>
</organism>
<gene>
    <name evidence="3" type="ORF">VM1G_09798</name>
</gene>
<feature type="compositionally biased region" description="Pro residues" evidence="2">
    <location>
        <begin position="81"/>
        <end position="91"/>
    </location>
</feature>
<feature type="coiled-coil region" evidence="1">
    <location>
        <begin position="265"/>
        <end position="296"/>
    </location>
</feature>
<feature type="region of interest" description="Disordered" evidence="2">
    <location>
        <begin position="1"/>
        <end position="126"/>
    </location>
</feature>
<name>A0A194WCR7_CYTMA</name>
<evidence type="ECO:0000313" key="3">
    <source>
        <dbReference type="EMBL" id="KUI74199.1"/>
    </source>
</evidence>
<evidence type="ECO:0000256" key="2">
    <source>
        <dbReference type="SAM" id="MobiDB-lite"/>
    </source>
</evidence>
<keyword evidence="4" id="KW-1185">Reference proteome</keyword>
<feature type="compositionally biased region" description="Basic and acidic residues" evidence="2">
    <location>
        <begin position="106"/>
        <end position="116"/>
    </location>
</feature>
<feature type="compositionally biased region" description="Low complexity" evidence="2">
    <location>
        <begin position="21"/>
        <end position="32"/>
    </location>
</feature>
<evidence type="ECO:0000313" key="4">
    <source>
        <dbReference type="Proteomes" id="UP000078559"/>
    </source>
</evidence>
<dbReference type="AlphaFoldDB" id="A0A194WCR7"/>
<dbReference type="EMBL" id="CM003109">
    <property type="protein sequence ID" value="KUI74199.1"/>
    <property type="molecule type" value="Genomic_DNA"/>
</dbReference>
<protein>
    <submittedName>
        <fullName evidence="3">Uncharacterized protein</fullName>
    </submittedName>
</protein>
<keyword evidence="1" id="KW-0175">Coiled coil</keyword>
<accession>A0A194WCR7</accession>
<dbReference type="Proteomes" id="UP000078559">
    <property type="component" value="Chromosome 12"/>
</dbReference>
<feature type="compositionally biased region" description="Polar residues" evidence="2">
    <location>
        <begin position="1"/>
        <end position="16"/>
    </location>
</feature>
<sequence length="316" mass="35289">MSSNTPVWWQKNGSQSKHVDTTNSSTSMQQQTGGRKSLLERLMPDTPPLDAQQPHSSSKEPRYLDVTAAFFGKQRRQPPQVKQPPPVPPPQRHGLLSLERTLQQQKTRDRPDEPRTPDAPLAKGLKSELDQNIATEGSHIYSDSTARLSDLYKSLMDIVATTSAENDRVIALAKSQNRNITKPLSSTKLQATTSDGHGKLVSRQIHIGEQVDAVREQLRVLEAEIGRLWDAWEAAEQEVQNILASMTGGGDYGSMGQVGSTKIVQDALAREMEKYNEELERILEKSHEEVRMSEKEVSKKINGVMSALLQQYLLED</sequence>
<reference evidence="3" key="1">
    <citation type="submission" date="2014-12" db="EMBL/GenBank/DDBJ databases">
        <title>Genome Sequence of Valsa Canker Pathogens Uncovers a Specific Adaption of Colonization on Woody Bark.</title>
        <authorList>
            <person name="Yin Z."/>
            <person name="Liu H."/>
            <person name="Gao X."/>
            <person name="Li Z."/>
            <person name="Song N."/>
            <person name="Ke X."/>
            <person name="Dai Q."/>
            <person name="Wu Y."/>
            <person name="Sun Y."/>
            <person name="Xu J.-R."/>
            <person name="Kang Z.K."/>
            <person name="Wang L."/>
            <person name="Huang L."/>
        </authorList>
    </citation>
    <scope>NUCLEOTIDE SEQUENCE [LARGE SCALE GENOMIC DNA]</scope>
    <source>
        <strain evidence="3">03-8</strain>
    </source>
</reference>